<evidence type="ECO:0000259" key="6">
    <source>
        <dbReference type="PROSITE" id="PS51677"/>
    </source>
</evidence>
<dbReference type="EMBL" id="NKYE01000008">
    <property type="protein sequence ID" value="OZM72291.1"/>
    <property type="molecule type" value="Genomic_DNA"/>
</dbReference>
<dbReference type="Gene3D" id="3.90.550.10">
    <property type="entry name" value="Spore Coat Polysaccharide Biosynthesis Protein SpsA, Chain A"/>
    <property type="match status" value="1"/>
</dbReference>
<keyword evidence="5" id="KW-0812">Transmembrane</keyword>
<keyword evidence="8" id="KW-1185">Reference proteome</keyword>
<feature type="domain" description="NodB homology" evidence="6">
    <location>
        <begin position="78"/>
        <end position="265"/>
    </location>
</feature>
<feature type="transmembrane region" description="Helical" evidence="5">
    <location>
        <begin position="289"/>
        <end position="322"/>
    </location>
</feature>
<dbReference type="GO" id="GO:0005975">
    <property type="term" value="P:carbohydrate metabolic process"/>
    <property type="evidence" value="ECO:0007669"/>
    <property type="project" value="InterPro"/>
</dbReference>
<reference evidence="7 8" key="1">
    <citation type="submission" date="2017-07" db="EMBL/GenBank/DDBJ databases">
        <title>Amycolatopsis antarcticus sp. nov., isolated from the surface of an Antarcticus brown macroalga.</title>
        <authorList>
            <person name="Wang J."/>
            <person name="Leiva S."/>
            <person name="Huang J."/>
            <person name="Huang Y."/>
        </authorList>
    </citation>
    <scope>NUCLEOTIDE SEQUENCE [LARGE SCALE GENOMIC DNA]</scope>
    <source>
        <strain evidence="7 8">AU-G6</strain>
    </source>
</reference>
<feature type="compositionally biased region" description="Polar residues" evidence="4">
    <location>
        <begin position="703"/>
        <end position="716"/>
    </location>
</feature>
<evidence type="ECO:0000256" key="2">
    <source>
        <dbReference type="ARBA" id="ARBA00022676"/>
    </source>
</evidence>
<dbReference type="InterPro" id="IPR011330">
    <property type="entry name" value="Glyco_hydro/deAcase_b/a-brl"/>
</dbReference>
<feature type="transmembrane region" description="Helical" evidence="5">
    <location>
        <begin position="588"/>
        <end position="618"/>
    </location>
</feature>
<dbReference type="RefSeq" id="WP_094863389.1">
    <property type="nucleotide sequence ID" value="NZ_NKYE01000008.1"/>
</dbReference>
<keyword evidence="3 7" id="KW-0808">Transferase</keyword>
<feature type="region of interest" description="Disordered" evidence="4">
    <location>
        <begin position="699"/>
        <end position="741"/>
    </location>
</feature>
<feature type="transmembrane region" description="Helical" evidence="5">
    <location>
        <begin position="665"/>
        <end position="685"/>
    </location>
</feature>
<keyword evidence="5" id="KW-0472">Membrane</keyword>
<sequence>MPAIPRPRFRLSWFFAFIATVLLGVLLVISGLAGAGIVNDALGHEPVGTGNVPRAVLEGGAVVDAAHTPVSSRSVPEGTIALTFDDGPDPRWTPEVLAVLRKHGVRATFFVVGSRATSHPELIRAIHQSGSELAHHTFTHANPVEMPLWQLDLELDQTQLAISGAAGVTSYLFRPPFSSMAASIDDLGYRTVQEAAARGYLSVFSDTDSDDWGRPGVETIVRNSTPPAGEGAIVLMHDAGGDRSQTVAALDILIPSLKQQGYRFTTVTAAVGLPPANQPAPGDDRFAGGVLLGVVGVAIGVVTVLQWILLGVGILVVARLLLMVLVARRHARRVPGWSLLPAVTAPVSVIVPAFNEKANIEVAIRSIVASTHPIEVIVVDDGSTDGTAELVEALDLPGVRVVRQANGGKAAALNAGVRHARHDLIVMVDGDTIFESETVGRLVRPFADPEVGAVAGNVKIANRATFLTRLQHIEYVVGFNIDRRAHDVTGSMPTIPGAAGAFHRAALTDAGGVSRETLAEDTDLTIAIGRAGWRMVYAADAVAWTEAPTSVRQLRQQRFRWTYGTMQAIWKHRRAILQRGAAGRIGRFGLLHVIAFQILLPVTAPLIDVFLVYGLFFLNPVTTLVLWLSVLGIQTAGAAYAFHLDGESKRVLWMMPAQQLVYRQLMYVVLGQSLGAAASGIRVRWQQMRRTGALEAMARRADTTVQDPESTVESNLVSDVDSPVPAPAAGVPGDSPARRAG</sequence>
<name>A0A263D1S6_9PSEU</name>
<organism evidence="7 8">
    <name type="scientific">Amycolatopsis antarctica</name>
    <dbReference type="NCBI Taxonomy" id="1854586"/>
    <lineage>
        <taxon>Bacteria</taxon>
        <taxon>Bacillati</taxon>
        <taxon>Actinomycetota</taxon>
        <taxon>Actinomycetes</taxon>
        <taxon>Pseudonocardiales</taxon>
        <taxon>Pseudonocardiaceae</taxon>
        <taxon>Amycolatopsis</taxon>
    </lineage>
</organism>
<feature type="transmembrane region" description="Helical" evidence="5">
    <location>
        <begin position="624"/>
        <end position="644"/>
    </location>
</feature>
<dbReference type="PANTHER" id="PTHR43630">
    <property type="entry name" value="POLY-BETA-1,6-N-ACETYL-D-GLUCOSAMINE SYNTHASE"/>
    <property type="match status" value="1"/>
</dbReference>
<dbReference type="InterPro" id="IPR029044">
    <property type="entry name" value="Nucleotide-diphossugar_trans"/>
</dbReference>
<evidence type="ECO:0000256" key="5">
    <source>
        <dbReference type="SAM" id="Phobius"/>
    </source>
</evidence>
<feature type="compositionally biased region" description="Low complexity" evidence="4">
    <location>
        <begin position="717"/>
        <end position="735"/>
    </location>
</feature>
<dbReference type="Pfam" id="PF13641">
    <property type="entry name" value="Glyco_tranf_2_3"/>
    <property type="match status" value="1"/>
</dbReference>
<accession>A0A263D1S6</accession>
<dbReference type="GO" id="GO:0016810">
    <property type="term" value="F:hydrolase activity, acting on carbon-nitrogen (but not peptide) bonds"/>
    <property type="evidence" value="ECO:0007669"/>
    <property type="project" value="InterPro"/>
</dbReference>
<dbReference type="PROSITE" id="PS51677">
    <property type="entry name" value="NODB"/>
    <property type="match status" value="1"/>
</dbReference>
<gene>
    <name evidence="7" type="ORF">CFN78_14850</name>
</gene>
<dbReference type="PANTHER" id="PTHR43630:SF1">
    <property type="entry name" value="POLY-BETA-1,6-N-ACETYL-D-GLUCOSAMINE SYNTHASE"/>
    <property type="match status" value="1"/>
</dbReference>
<evidence type="ECO:0000256" key="1">
    <source>
        <dbReference type="ARBA" id="ARBA00006739"/>
    </source>
</evidence>
<dbReference type="OrthoDB" id="9763050at2"/>
<evidence type="ECO:0000313" key="7">
    <source>
        <dbReference type="EMBL" id="OZM72291.1"/>
    </source>
</evidence>
<protein>
    <submittedName>
        <fullName evidence="7">Bi-functional transferase/deacetylase</fullName>
    </submittedName>
</protein>
<dbReference type="GO" id="GO:0016757">
    <property type="term" value="F:glycosyltransferase activity"/>
    <property type="evidence" value="ECO:0007669"/>
    <property type="project" value="UniProtKB-KW"/>
</dbReference>
<dbReference type="AlphaFoldDB" id="A0A263D1S6"/>
<dbReference type="Pfam" id="PF01522">
    <property type="entry name" value="Polysacc_deac_1"/>
    <property type="match status" value="1"/>
</dbReference>
<dbReference type="InParanoid" id="A0A263D1S6"/>
<dbReference type="SUPFAM" id="SSF53448">
    <property type="entry name" value="Nucleotide-diphospho-sugar transferases"/>
    <property type="match status" value="1"/>
</dbReference>
<dbReference type="Gene3D" id="3.20.20.370">
    <property type="entry name" value="Glycoside hydrolase/deacetylase"/>
    <property type="match status" value="1"/>
</dbReference>
<dbReference type="InterPro" id="IPR002509">
    <property type="entry name" value="NODB_dom"/>
</dbReference>
<keyword evidence="5" id="KW-1133">Transmembrane helix</keyword>
<proteinExistence type="inferred from homology"/>
<dbReference type="CDD" id="cd06423">
    <property type="entry name" value="CESA_like"/>
    <property type="match status" value="1"/>
</dbReference>
<evidence type="ECO:0000256" key="3">
    <source>
        <dbReference type="ARBA" id="ARBA00022679"/>
    </source>
</evidence>
<keyword evidence="2" id="KW-0328">Glycosyltransferase</keyword>
<evidence type="ECO:0000256" key="4">
    <source>
        <dbReference type="SAM" id="MobiDB-lite"/>
    </source>
</evidence>
<evidence type="ECO:0000313" key="8">
    <source>
        <dbReference type="Proteomes" id="UP000242444"/>
    </source>
</evidence>
<dbReference type="Proteomes" id="UP000242444">
    <property type="component" value="Unassembled WGS sequence"/>
</dbReference>
<dbReference type="SUPFAM" id="SSF88713">
    <property type="entry name" value="Glycoside hydrolase/deacetylase"/>
    <property type="match status" value="1"/>
</dbReference>
<comment type="similarity">
    <text evidence="1">Belongs to the glycosyltransferase 2 family.</text>
</comment>
<comment type="caution">
    <text evidence="7">The sequence shown here is derived from an EMBL/GenBank/DDBJ whole genome shotgun (WGS) entry which is preliminary data.</text>
</comment>